<dbReference type="Pfam" id="PF00563">
    <property type="entry name" value="EAL"/>
    <property type="match status" value="1"/>
</dbReference>
<evidence type="ECO:0000313" key="3">
    <source>
        <dbReference type="Proteomes" id="UP000426246"/>
    </source>
</evidence>
<dbReference type="GO" id="GO:0071111">
    <property type="term" value="F:cyclic-guanylate-specific phosphodiesterase activity"/>
    <property type="evidence" value="ECO:0007669"/>
    <property type="project" value="InterPro"/>
</dbReference>
<dbReference type="FunFam" id="3.20.20.450:FF:000001">
    <property type="entry name" value="Cyclic di-GMP phosphodiesterase yahA"/>
    <property type="match status" value="1"/>
</dbReference>
<reference evidence="3" key="1">
    <citation type="submission" date="2018-11" db="EMBL/GenBank/DDBJ databases">
        <title>Complete genome sequence of Paenibacillus sp. ML311-T8.</title>
        <authorList>
            <person name="Nam Y.-D."/>
            <person name="Kang J."/>
            <person name="Chung W.-H."/>
            <person name="Park Y.S."/>
        </authorList>
    </citation>
    <scope>NUCLEOTIDE SEQUENCE [LARGE SCALE GENOMIC DNA]</scope>
    <source>
        <strain evidence="3">ML311-T8</strain>
    </source>
</reference>
<dbReference type="PROSITE" id="PS50883">
    <property type="entry name" value="EAL"/>
    <property type="match status" value="1"/>
</dbReference>
<dbReference type="RefSeq" id="WP_155704841.1">
    <property type="nucleotide sequence ID" value="NZ_CP034235.1"/>
</dbReference>
<organism evidence="2 3">
    <name type="scientific">Paenibacillus psychroresistens</name>
    <dbReference type="NCBI Taxonomy" id="1778678"/>
    <lineage>
        <taxon>Bacteria</taxon>
        <taxon>Bacillati</taxon>
        <taxon>Bacillota</taxon>
        <taxon>Bacilli</taxon>
        <taxon>Bacillales</taxon>
        <taxon>Paenibacillaceae</taxon>
        <taxon>Paenibacillus</taxon>
    </lineage>
</organism>
<dbReference type="SMART" id="SM00052">
    <property type="entry name" value="EAL"/>
    <property type="match status" value="1"/>
</dbReference>
<name>A0A6B8RUR6_9BACL</name>
<dbReference type="PANTHER" id="PTHR33121:SF71">
    <property type="entry name" value="OXYGEN SENSOR PROTEIN DOSP"/>
    <property type="match status" value="1"/>
</dbReference>
<accession>A0A6B8RUR6</accession>
<dbReference type="PANTHER" id="PTHR33121">
    <property type="entry name" value="CYCLIC DI-GMP PHOSPHODIESTERASE PDEF"/>
    <property type="match status" value="1"/>
</dbReference>
<dbReference type="SUPFAM" id="SSF141868">
    <property type="entry name" value="EAL domain-like"/>
    <property type="match status" value="1"/>
</dbReference>
<evidence type="ECO:0000313" key="2">
    <source>
        <dbReference type="EMBL" id="QGQ99677.1"/>
    </source>
</evidence>
<evidence type="ECO:0000259" key="1">
    <source>
        <dbReference type="PROSITE" id="PS50883"/>
    </source>
</evidence>
<dbReference type="Proteomes" id="UP000426246">
    <property type="component" value="Chromosome"/>
</dbReference>
<keyword evidence="3" id="KW-1185">Reference proteome</keyword>
<protein>
    <submittedName>
        <fullName evidence="2">EAL domain-containing protein</fullName>
    </submittedName>
</protein>
<dbReference type="InterPro" id="IPR001633">
    <property type="entry name" value="EAL_dom"/>
</dbReference>
<dbReference type="InterPro" id="IPR035919">
    <property type="entry name" value="EAL_sf"/>
</dbReference>
<proteinExistence type="predicted"/>
<dbReference type="KEGG" id="ppsc:EHS13_34865"/>
<sequence>MRLTVENYKSIYQPQIQTKDHKMIGVEALLRWNHPTKGFLPPSAFIPLAEESGIIYELDDWVLREACRQMKEWQDAGGPLIPVAVNLSANQFHQLNLVDKIKQILEMTGLEAQYLVLEITESMMMDIEGSSENLIKLSDLGIKISLDDFGTGYSSLSYLRQLRIHKLKIDKSFITGIAQTESNRQIVSTIIAMAYHLKMDVIAEGVETREQLEILTEMKCMEIQGYYFSAALSAINVEEDFFMPMRVGC</sequence>
<gene>
    <name evidence="2" type="ORF">EHS13_34865</name>
</gene>
<dbReference type="CDD" id="cd01948">
    <property type="entry name" value="EAL"/>
    <property type="match status" value="1"/>
</dbReference>
<feature type="domain" description="EAL" evidence="1">
    <location>
        <begin position="1"/>
        <end position="245"/>
    </location>
</feature>
<dbReference type="Gene3D" id="3.20.20.450">
    <property type="entry name" value="EAL domain"/>
    <property type="match status" value="1"/>
</dbReference>
<dbReference type="OrthoDB" id="9759607at2"/>
<dbReference type="EMBL" id="CP034235">
    <property type="protein sequence ID" value="QGQ99677.1"/>
    <property type="molecule type" value="Genomic_DNA"/>
</dbReference>
<dbReference type="InterPro" id="IPR050706">
    <property type="entry name" value="Cyclic-di-GMP_PDE-like"/>
</dbReference>
<dbReference type="AlphaFoldDB" id="A0A6B8RUR6"/>